<keyword evidence="2" id="KW-1185">Reference proteome</keyword>
<name>C7Q0A8_CATAD</name>
<dbReference type="Proteomes" id="UP000000851">
    <property type="component" value="Chromosome"/>
</dbReference>
<accession>C7Q0A8</accession>
<dbReference type="RefSeq" id="WP_015797165.1">
    <property type="nucleotide sequence ID" value="NC_013131.1"/>
</dbReference>
<reference evidence="1 2" key="1">
    <citation type="journal article" date="2009" name="Stand. Genomic Sci.">
        <title>Complete genome sequence of Catenulispora acidiphila type strain (ID 139908).</title>
        <authorList>
            <person name="Copeland A."/>
            <person name="Lapidus A."/>
            <person name="Glavina Del Rio T."/>
            <person name="Nolan M."/>
            <person name="Lucas S."/>
            <person name="Chen F."/>
            <person name="Tice H."/>
            <person name="Cheng J.F."/>
            <person name="Bruce D."/>
            <person name="Goodwin L."/>
            <person name="Pitluck S."/>
            <person name="Mikhailova N."/>
            <person name="Pati A."/>
            <person name="Ivanova N."/>
            <person name="Mavromatis K."/>
            <person name="Chen A."/>
            <person name="Palaniappan K."/>
            <person name="Chain P."/>
            <person name="Land M."/>
            <person name="Hauser L."/>
            <person name="Chang Y.J."/>
            <person name="Jeffries C.D."/>
            <person name="Chertkov O."/>
            <person name="Brettin T."/>
            <person name="Detter J.C."/>
            <person name="Han C."/>
            <person name="Ali Z."/>
            <person name="Tindall B.J."/>
            <person name="Goker M."/>
            <person name="Bristow J."/>
            <person name="Eisen J.A."/>
            <person name="Markowitz V."/>
            <person name="Hugenholtz P."/>
            <person name="Kyrpides N.C."/>
            <person name="Klenk H.P."/>
        </authorList>
    </citation>
    <scope>NUCLEOTIDE SEQUENCE [LARGE SCALE GENOMIC DNA]</scope>
    <source>
        <strain evidence="2">DSM 44928 / JCM 14897 / NBRC 102108 / NRRL B-24433 / ID139908</strain>
    </source>
</reference>
<organism evidence="1 2">
    <name type="scientific">Catenulispora acidiphila (strain DSM 44928 / JCM 14897 / NBRC 102108 / NRRL B-24433 / ID139908)</name>
    <dbReference type="NCBI Taxonomy" id="479433"/>
    <lineage>
        <taxon>Bacteria</taxon>
        <taxon>Bacillati</taxon>
        <taxon>Actinomycetota</taxon>
        <taxon>Actinomycetes</taxon>
        <taxon>Catenulisporales</taxon>
        <taxon>Catenulisporaceae</taxon>
        <taxon>Catenulispora</taxon>
    </lineage>
</organism>
<dbReference type="OrthoDB" id="3693994at2"/>
<dbReference type="AlphaFoldDB" id="C7Q0A8"/>
<dbReference type="HOGENOM" id="CLU_1488029_0_0_11"/>
<evidence type="ECO:0000313" key="1">
    <source>
        <dbReference type="EMBL" id="ACU77441.1"/>
    </source>
</evidence>
<gene>
    <name evidence="1" type="ordered locus">Caci_8625</name>
</gene>
<dbReference type="EMBL" id="CP001700">
    <property type="protein sequence ID" value="ACU77441.1"/>
    <property type="molecule type" value="Genomic_DNA"/>
</dbReference>
<dbReference type="InParanoid" id="C7Q0A8"/>
<evidence type="ECO:0000313" key="2">
    <source>
        <dbReference type="Proteomes" id="UP000000851"/>
    </source>
</evidence>
<dbReference type="KEGG" id="cai:Caci_8625"/>
<dbReference type="eggNOG" id="ENOG5033MUP">
    <property type="taxonomic scope" value="Bacteria"/>
</dbReference>
<protein>
    <submittedName>
        <fullName evidence="1">Uncharacterized protein</fullName>
    </submittedName>
</protein>
<proteinExistence type="predicted"/>
<sequence length="181" mass="19565">MTDLDRLASLTATELSSLLTASESAPVDKHGGDWLAIVQLLTARLTEEGGTLTAEELNLGATALDVALDSAEQAGVIDRNEAAIRRLNLMSVLLRLRGPNPDVALLNPQRMYGLFSTAVPLSAAQIREVPPNWRALDVDTIRRLRLVKNLVVPLLGVKSILEQAGFADNLAVWEDALPRLP</sequence>